<comment type="caution">
    <text evidence="8">The sequence shown here is derived from an EMBL/GenBank/DDBJ whole genome shotgun (WGS) entry which is preliminary data.</text>
</comment>
<gene>
    <name evidence="8" type="primary">purR</name>
    <name evidence="8" type="ORF">HIJ39_13540</name>
</gene>
<dbReference type="InterPro" id="IPR029057">
    <property type="entry name" value="PRTase-like"/>
</dbReference>
<organism evidence="8 9">
    <name type="scientific">Sulfobacillus harzensis</name>
    <dbReference type="NCBI Taxonomy" id="2729629"/>
    <lineage>
        <taxon>Bacteria</taxon>
        <taxon>Bacillati</taxon>
        <taxon>Bacillota</taxon>
        <taxon>Clostridia</taxon>
        <taxon>Eubacteriales</taxon>
        <taxon>Clostridiales Family XVII. Incertae Sedis</taxon>
        <taxon>Sulfobacillus</taxon>
    </lineage>
</organism>
<feature type="domain" description="Bacterial purine repressor N-terminal" evidence="7">
    <location>
        <begin position="5"/>
        <end position="73"/>
    </location>
</feature>
<dbReference type="InterPro" id="IPR050118">
    <property type="entry name" value="Pur/Pyrimidine_PRTase"/>
</dbReference>
<dbReference type="Gene3D" id="1.10.10.10">
    <property type="entry name" value="Winged helix-like DNA-binding domain superfamily/Winged helix DNA-binding domain"/>
    <property type="match status" value="1"/>
</dbReference>
<dbReference type="PANTHER" id="PTHR43864">
    <property type="entry name" value="HYPOXANTHINE/GUANINE PHOSPHORIBOSYLTRANSFERASE"/>
    <property type="match status" value="1"/>
</dbReference>
<dbReference type="Pfam" id="PF09182">
    <property type="entry name" value="PuR_N"/>
    <property type="match status" value="1"/>
</dbReference>
<dbReference type="GO" id="GO:0045892">
    <property type="term" value="P:negative regulation of DNA-templated transcription"/>
    <property type="evidence" value="ECO:0007669"/>
    <property type="project" value="InterPro"/>
</dbReference>
<name>A0A7Y0L4V8_9FIRM</name>
<keyword evidence="4" id="KW-0804">Transcription</keyword>
<dbReference type="InterPro" id="IPR000836">
    <property type="entry name" value="PRTase_dom"/>
</dbReference>
<evidence type="ECO:0000259" key="7">
    <source>
        <dbReference type="Pfam" id="PF09182"/>
    </source>
</evidence>
<keyword evidence="9" id="KW-1185">Reference proteome</keyword>
<dbReference type="NCBIfam" id="TIGR01743">
    <property type="entry name" value="purR_Bsub"/>
    <property type="match status" value="1"/>
</dbReference>
<evidence type="ECO:0000256" key="3">
    <source>
        <dbReference type="ARBA" id="ARBA00023125"/>
    </source>
</evidence>
<accession>A0A7Y0L4V8</accession>
<dbReference type="Gene3D" id="3.40.50.2020">
    <property type="match status" value="1"/>
</dbReference>
<evidence type="ECO:0000313" key="8">
    <source>
        <dbReference type="EMBL" id="NMP23363.1"/>
    </source>
</evidence>
<evidence type="ECO:0000259" key="6">
    <source>
        <dbReference type="Pfam" id="PF00156"/>
    </source>
</evidence>
<evidence type="ECO:0000256" key="2">
    <source>
        <dbReference type="ARBA" id="ARBA00023015"/>
    </source>
</evidence>
<proteinExistence type="inferred from homology"/>
<reference evidence="8 9" key="1">
    <citation type="submission" date="2020-04" db="EMBL/GenBank/DDBJ databases">
        <authorList>
            <person name="Zhang R."/>
            <person name="Schippers A."/>
        </authorList>
    </citation>
    <scope>NUCLEOTIDE SEQUENCE [LARGE SCALE GENOMIC DNA]</scope>
    <source>
        <strain evidence="8 9">DSM 109850</strain>
    </source>
</reference>
<feature type="domain" description="Phosphoribosyltransferase" evidence="6">
    <location>
        <begin position="110"/>
        <end position="260"/>
    </location>
</feature>
<dbReference type="InterPro" id="IPR015265">
    <property type="entry name" value="PuR_N"/>
</dbReference>
<evidence type="ECO:0000256" key="4">
    <source>
        <dbReference type="ARBA" id="ARBA00023163"/>
    </source>
</evidence>
<dbReference type="PANTHER" id="PTHR43864:SF2">
    <property type="entry name" value="PUR OPERON REPRESSOR"/>
    <property type="match status" value="1"/>
</dbReference>
<keyword evidence="2" id="KW-0805">Transcription regulation</keyword>
<sequence length="279" mass="30579">MSDHRHKRLVALARIVTAHPGTQLSLTDLSRELSVAKSTLSEDLLLIKDALESHGLGYIDSQVGAAGGVTFRPALDVGRIRTHLKHFVEELTNPDRMTPDGFLYVTDLLFSPERIDVMGSLLAERFRPIGVDYVATVETRGIPLALACARALMVDMVLMRRDNRLSEGSSLSINYLSGSSRRVQSMSLARRAPVRGGRILFVDDFMQAGGTARAAQDLLGDFGAHVVGVGVLVAMRAPKKKLVDDYSAILEWDRDGEGPGVVAPTDWVQRLVEWEDDSE</sequence>
<keyword evidence="3" id="KW-0238">DNA-binding</keyword>
<dbReference type="Proteomes" id="UP000533476">
    <property type="component" value="Unassembled WGS sequence"/>
</dbReference>
<evidence type="ECO:0000256" key="1">
    <source>
        <dbReference type="ARBA" id="ARBA00011738"/>
    </source>
</evidence>
<comment type="similarity">
    <text evidence="5">Belongs to the purine/pyrimidine phosphoribosyltransferase family. PurR subfamily.</text>
</comment>
<comment type="subunit">
    <text evidence="1">Homodimer.</text>
</comment>
<dbReference type="GO" id="GO:0003677">
    <property type="term" value="F:DNA binding"/>
    <property type="evidence" value="ECO:0007669"/>
    <property type="project" value="UniProtKB-KW"/>
</dbReference>
<dbReference type="AlphaFoldDB" id="A0A7Y0L4V8"/>
<dbReference type="SUPFAM" id="SSF46785">
    <property type="entry name" value="Winged helix' DNA-binding domain"/>
    <property type="match status" value="1"/>
</dbReference>
<evidence type="ECO:0000256" key="5">
    <source>
        <dbReference type="ARBA" id="ARBA00049656"/>
    </source>
</evidence>
<dbReference type="GO" id="GO:0045982">
    <property type="term" value="P:negative regulation of purine nucleobase metabolic process"/>
    <property type="evidence" value="ECO:0007669"/>
    <property type="project" value="InterPro"/>
</dbReference>
<dbReference type="CDD" id="cd06223">
    <property type="entry name" value="PRTases_typeI"/>
    <property type="match status" value="1"/>
</dbReference>
<dbReference type="RefSeq" id="WP_169100573.1">
    <property type="nucleotide sequence ID" value="NZ_JABBVZ010000049.1"/>
</dbReference>
<evidence type="ECO:0000313" key="9">
    <source>
        <dbReference type="Proteomes" id="UP000533476"/>
    </source>
</evidence>
<dbReference type="InterPro" id="IPR010078">
    <property type="entry name" value="PurR_Bsub"/>
</dbReference>
<dbReference type="EMBL" id="JABBVZ010000049">
    <property type="protein sequence ID" value="NMP23363.1"/>
    <property type="molecule type" value="Genomic_DNA"/>
</dbReference>
<dbReference type="Pfam" id="PF00156">
    <property type="entry name" value="Pribosyltran"/>
    <property type="match status" value="1"/>
</dbReference>
<dbReference type="InterPro" id="IPR036388">
    <property type="entry name" value="WH-like_DNA-bd_sf"/>
</dbReference>
<protein>
    <submittedName>
        <fullName evidence="8">Pur operon repressor</fullName>
    </submittedName>
</protein>
<dbReference type="SUPFAM" id="SSF53271">
    <property type="entry name" value="PRTase-like"/>
    <property type="match status" value="1"/>
</dbReference>
<dbReference type="InterPro" id="IPR036390">
    <property type="entry name" value="WH_DNA-bd_sf"/>
</dbReference>